<keyword evidence="4" id="KW-0808">Transferase</keyword>
<comment type="similarity">
    <text evidence="1">Belongs to the class I-like SAM-binding methyltransferase superfamily. RNA methyltransferase RlmE family.</text>
</comment>
<evidence type="ECO:0000256" key="4">
    <source>
        <dbReference type="ARBA" id="ARBA00022679"/>
    </source>
</evidence>
<sequence length="332" mass="37496">MNISILRLGVVSCPLIFPTSKQIFKNNGFLQVNTYRSYAKKRTASSSRWLERQKNDIFTRDAKHMNLKSRAAFKLLQIDEKFKIFKKNKYQNVLDLGAAPGAWNQVCLERCSKGSKILGVDILVYSPPSGVSSMQANLLSKTTHLKIKEFFEKDDNQTLSDSSFESIEVKGSGGLDIELENVNSILQNEMELSNVKKSSIIHKQQPPIDVVLSDMCAPFLQISGYANSTTNNPFKRMSNTSGLTIKDHLSSMDLCDAALIICIDLLKKNGSFIVKFFSGEEDKFLEIRLKKVFKQVIRFKPKACRDESKECYFVCLGKLNDVIDKVEVFKSA</sequence>
<keyword evidence="3" id="KW-0489">Methyltransferase</keyword>
<evidence type="ECO:0000256" key="2">
    <source>
        <dbReference type="ARBA" id="ARBA00022552"/>
    </source>
</evidence>
<dbReference type="Gene3D" id="3.40.50.150">
    <property type="entry name" value="Vaccinia Virus protein VP39"/>
    <property type="match status" value="1"/>
</dbReference>
<dbReference type="GO" id="GO:0008650">
    <property type="term" value="F:rRNA (uridine-2'-O-)-methyltransferase activity"/>
    <property type="evidence" value="ECO:0007669"/>
    <property type="project" value="TreeGrafter"/>
</dbReference>
<protein>
    <recommendedName>
        <fullName evidence="6">rRNA methyltransferase 2, mitochondrial</fullName>
    </recommendedName>
</protein>
<dbReference type="InterPro" id="IPR029063">
    <property type="entry name" value="SAM-dependent_MTases_sf"/>
</dbReference>
<evidence type="ECO:0000259" key="7">
    <source>
        <dbReference type="Pfam" id="PF01728"/>
    </source>
</evidence>
<keyword evidence="9" id="KW-1185">Reference proteome</keyword>
<dbReference type="PANTHER" id="PTHR10920">
    <property type="entry name" value="RIBOSOMAL RNA METHYLTRANSFERASE"/>
    <property type="match status" value="1"/>
</dbReference>
<dbReference type="EMBL" id="KV453856">
    <property type="protein sequence ID" value="ODV84558.1"/>
    <property type="molecule type" value="Genomic_DNA"/>
</dbReference>
<evidence type="ECO:0000256" key="5">
    <source>
        <dbReference type="ARBA" id="ARBA00022691"/>
    </source>
</evidence>
<name>A0A1E4SYJ6_9ASCO</name>
<dbReference type="InterPro" id="IPR015507">
    <property type="entry name" value="rRNA-MeTfrase_E"/>
</dbReference>
<feature type="domain" description="Ribosomal RNA methyltransferase FtsJ" evidence="7">
    <location>
        <begin position="68"/>
        <end position="318"/>
    </location>
</feature>
<keyword evidence="5" id="KW-0949">S-adenosyl-L-methionine</keyword>
<dbReference type="InterPro" id="IPR050082">
    <property type="entry name" value="RNA_methyltr_RlmE"/>
</dbReference>
<evidence type="ECO:0000313" key="9">
    <source>
        <dbReference type="Proteomes" id="UP000094801"/>
    </source>
</evidence>
<dbReference type="AlphaFoldDB" id="A0A1E4SYJ6"/>
<organism evidence="8 9">
    <name type="scientific">[Candida] arabinofermentans NRRL YB-2248</name>
    <dbReference type="NCBI Taxonomy" id="983967"/>
    <lineage>
        <taxon>Eukaryota</taxon>
        <taxon>Fungi</taxon>
        <taxon>Dikarya</taxon>
        <taxon>Ascomycota</taxon>
        <taxon>Saccharomycotina</taxon>
        <taxon>Pichiomycetes</taxon>
        <taxon>Pichiales</taxon>
        <taxon>Pichiaceae</taxon>
        <taxon>Ogataea</taxon>
        <taxon>Ogataea/Candida clade</taxon>
    </lineage>
</organism>
<dbReference type="SUPFAM" id="SSF53335">
    <property type="entry name" value="S-adenosyl-L-methionine-dependent methyltransferases"/>
    <property type="match status" value="1"/>
</dbReference>
<dbReference type="PANTHER" id="PTHR10920:SF18">
    <property type="entry name" value="RRNA METHYLTRANSFERASE 2, MITOCHONDRIAL"/>
    <property type="match status" value="1"/>
</dbReference>
<accession>A0A1E4SYJ6</accession>
<evidence type="ECO:0000256" key="1">
    <source>
        <dbReference type="ARBA" id="ARBA00009258"/>
    </source>
</evidence>
<dbReference type="Proteomes" id="UP000094801">
    <property type="component" value="Unassembled WGS sequence"/>
</dbReference>
<gene>
    <name evidence="8" type="ORF">CANARDRAFT_200878</name>
</gene>
<proteinExistence type="inferred from homology"/>
<dbReference type="HAMAP" id="MF_01547">
    <property type="entry name" value="RNA_methyltr_E"/>
    <property type="match status" value="1"/>
</dbReference>
<dbReference type="InterPro" id="IPR002877">
    <property type="entry name" value="RNA_MeTrfase_FtsJ_dom"/>
</dbReference>
<evidence type="ECO:0000313" key="8">
    <source>
        <dbReference type="EMBL" id="ODV84558.1"/>
    </source>
</evidence>
<evidence type="ECO:0000256" key="3">
    <source>
        <dbReference type="ARBA" id="ARBA00022603"/>
    </source>
</evidence>
<keyword evidence="2" id="KW-0698">rRNA processing</keyword>
<reference evidence="9" key="1">
    <citation type="submission" date="2016-04" db="EMBL/GenBank/DDBJ databases">
        <title>Comparative genomics of biotechnologically important yeasts.</title>
        <authorList>
            <consortium name="DOE Joint Genome Institute"/>
            <person name="Riley R."/>
            <person name="Haridas S."/>
            <person name="Wolfe K.H."/>
            <person name="Lopes M.R."/>
            <person name="Hittinger C.T."/>
            <person name="Goker M."/>
            <person name="Salamov A."/>
            <person name="Wisecaver J."/>
            <person name="Long T.M."/>
            <person name="Aerts A.L."/>
            <person name="Barry K."/>
            <person name="Choi C."/>
            <person name="Clum A."/>
            <person name="Coughlan A.Y."/>
            <person name="Deshpande S."/>
            <person name="Douglass A.P."/>
            <person name="Hanson S.J."/>
            <person name="Klenk H.-P."/>
            <person name="Labutti K."/>
            <person name="Lapidus A."/>
            <person name="Lindquist E."/>
            <person name="Lipzen A."/>
            <person name="Meier-Kolthoff J.P."/>
            <person name="Ohm R.A."/>
            <person name="Otillar R.P."/>
            <person name="Pangilinan J."/>
            <person name="Peng Y."/>
            <person name="Rokas A."/>
            <person name="Rosa C.A."/>
            <person name="Scheuner C."/>
            <person name="Sibirny A.A."/>
            <person name="Slot J.C."/>
            <person name="Stielow J.B."/>
            <person name="Sun H."/>
            <person name="Kurtzman C.P."/>
            <person name="Blackwell M."/>
            <person name="Grigoriev I.V."/>
            <person name="Jeffries T.W."/>
        </authorList>
    </citation>
    <scope>NUCLEOTIDE SEQUENCE [LARGE SCALE GENOMIC DNA]</scope>
    <source>
        <strain evidence="9">NRRL YB-2248</strain>
    </source>
</reference>
<dbReference type="OrthoDB" id="20105at2759"/>
<dbReference type="STRING" id="983967.A0A1E4SYJ6"/>
<evidence type="ECO:0000256" key="6">
    <source>
        <dbReference type="ARBA" id="ARBA00041184"/>
    </source>
</evidence>
<dbReference type="GO" id="GO:0005739">
    <property type="term" value="C:mitochondrion"/>
    <property type="evidence" value="ECO:0007669"/>
    <property type="project" value="TreeGrafter"/>
</dbReference>
<dbReference type="Pfam" id="PF01728">
    <property type="entry name" value="FtsJ"/>
    <property type="match status" value="1"/>
</dbReference>